<name>A0A6J7HJ40_9ZZZZ</name>
<organism evidence="3">
    <name type="scientific">freshwater metagenome</name>
    <dbReference type="NCBI Taxonomy" id="449393"/>
    <lineage>
        <taxon>unclassified sequences</taxon>
        <taxon>metagenomes</taxon>
        <taxon>ecological metagenomes</taxon>
    </lineage>
</organism>
<feature type="compositionally biased region" description="Basic and acidic residues" evidence="1">
    <location>
        <begin position="215"/>
        <end position="225"/>
    </location>
</feature>
<feature type="compositionally biased region" description="Basic residues" evidence="1">
    <location>
        <begin position="304"/>
        <end position="313"/>
    </location>
</feature>
<feature type="compositionally biased region" description="Acidic residues" evidence="1">
    <location>
        <begin position="205"/>
        <end position="214"/>
    </location>
</feature>
<accession>A0A6J7HJ40</accession>
<dbReference type="NCBIfam" id="NF047619">
    <property type="entry name" value="NADase_discoid"/>
    <property type="match status" value="1"/>
</dbReference>
<gene>
    <name evidence="3" type="ORF">UFOPK3720_00227</name>
</gene>
<feature type="transmembrane region" description="Helical" evidence="2">
    <location>
        <begin position="321"/>
        <end position="344"/>
    </location>
</feature>
<dbReference type="AlphaFoldDB" id="A0A6J7HJ40"/>
<feature type="region of interest" description="Disordered" evidence="1">
    <location>
        <begin position="286"/>
        <end position="317"/>
    </location>
</feature>
<evidence type="ECO:0000256" key="2">
    <source>
        <dbReference type="SAM" id="Phobius"/>
    </source>
</evidence>
<feature type="region of interest" description="Disordered" evidence="1">
    <location>
        <begin position="119"/>
        <end position="148"/>
    </location>
</feature>
<dbReference type="SUPFAM" id="SSF49785">
    <property type="entry name" value="Galactose-binding domain-like"/>
    <property type="match status" value="1"/>
</dbReference>
<feature type="transmembrane region" description="Helical" evidence="2">
    <location>
        <begin position="179"/>
        <end position="198"/>
    </location>
</feature>
<proteinExistence type="predicted"/>
<keyword evidence="2" id="KW-1133">Transmembrane helix</keyword>
<keyword evidence="2" id="KW-0472">Membrane</keyword>
<evidence type="ECO:0000313" key="3">
    <source>
        <dbReference type="EMBL" id="CAB4921097.1"/>
    </source>
</evidence>
<feature type="region of interest" description="Disordered" evidence="1">
    <location>
        <begin position="203"/>
        <end position="234"/>
    </location>
</feature>
<evidence type="ECO:0000256" key="1">
    <source>
        <dbReference type="SAM" id="MobiDB-lite"/>
    </source>
</evidence>
<reference evidence="3" key="1">
    <citation type="submission" date="2020-05" db="EMBL/GenBank/DDBJ databases">
        <authorList>
            <person name="Chiriac C."/>
            <person name="Salcher M."/>
            <person name="Ghai R."/>
            <person name="Kavagutti S V."/>
        </authorList>
    </citation>
    <scope>NUCLEOTIDE SEQUENCE</scope>
</reference>
<keyword evidence="2" id="KW-0812">Transmembrane</keyword>
<sequence length="540" mass="57879">MRPDITCTRCGTLVPWGPYCPHCVAYLEFAGDPPWAPDEPVEEPPAQPPTESTTEAASDEVLAGTSTALAGEREESLTSDPRGTPMADSVPVPSDTQFVHSRAIDPALIIGDVPEPEVTAAAQTPKAVARPPSRQPEGPPRIPWNRPTRSQRRGYIAAASLSGIVVLAIALLAGWGTMFVTIPVIIGWALVSGLLFFVEHAHEEEHEEEHEETPEDSHEEEHPEEGGLEARAPQFVEAVEVKRRSSTVTRATMGDTPCPICGKPNGATRSYCDWCGGIMAGATLAPSTQAHTPATDDETEGSSKRRKGGRRSPNRSWRNPLMSGGVVLIVLSTLLIAFFGPGALQLRGGITRVYQQISQWLDPFTGDQQTIQLVTASSTLPGTDPDLMAGTDVRTFWASNPEPGFGVGTTITFELADSSVINRMIIFPGIQGPQFDTRALATPREITLTFDDLSSTTVELAVVDEQQSLRQLVEFDPVATQKVIMTINTVYPPRDATEGDIGEVAISGTEFLKLPAAPPLIGVQQGMKEPKLPGMPGSGS</sequence>
<dbReference type="InterPro" id="IPR057561">
    <property type="entry name" value="NADase_transloc"/>
</dbReference>
<dbReference type="InterPro" id="IPR008979">
    <property type="entry name" value="Galactose-bd-like_sf"/>
</dbReference>
<protein>
    <submittedName>
        <fullName evidence="3">Unannotated protein</fullName>
    </submittedName>
</protein>
<feature type="transmembrane region" description="Helical" evidence="2">
    <location>
        <begin position="154"/>
        <end position="173"/>
    </location>
</feature>
<dbReference type="EMBL" id="CAFBNB010000025">
    <property type="protein sequence ID" value="CAB4921097.1"/>
    <property type="molecule type" value="Genomic_DNA"/>
</dbReference>
<feature type="region of interest" description="Disordered" evidence="1">
    <location>
        <begin position="34"/>
        <end position="95"/>
    </location>
</feature>
<feature type="compositionally biased region" description="Pro residues" evidence="1">
    <location>
        <begin position="133"/>
        <end position="142"/>
    </location>
</feature>